<protein>
    <recommendedName>
        <fullName evidence="3">Prion-inhibition and propagation HeLo domain-containing protein</fullName>
    </recommendedName>
</protein>
<keyword evidence="2" id="KW-1185">Reference proteome</keyword>
<evidence type="ECO:0000313" key="1">
    <source>
        <dbReference type="EMBL" id="KAK6004201.1"/>
    </source>
</evidence>
<organism evidence="1 2">
    <name type="scientific">Aureobasidium pullulans</name>
    <name type="common">Black yeast</name>
    <name type="synonym">Pullularia pullulans</name>
    <dbReference type="NCBI Taxonomy" id="5580"/>
    <lineage>
        <taxon>Eukaryota</taxon>
        <taxon>Fungi</taxon>
        <taxon>Dikarya</taxon>
        <taxon>Ascomycota</taxon>
        <taxon>Pezizomycotina</taxon>
        <taxon>Dothideomycetes</taxon>
        <taxon>Dothideomycetidae</taxon>
        <taxon>Dothideales</taxon>
        <taxon>Saccotheciaceae</taxon>
        <taxon>Aureobasidium</taxon>
    </lineage>
</organism>
<name>A0ABR0TID1_AURPU</name>
<comment type="caution">
    <text evidence="1">The sequence shown here is derived from an EMBL/GenBank/DDBJ whole genome shotgun (WGS) entry which is preliminary data.</text>
</comment>
<gene>
    <name evidence="1" type="ORF">QM012_009051</name>
</gene>
<reference evidence="1 2" key="1">
    <citation type="submission" date="2023-11" db="EMBL/GenBank/DDBJ databases">
        <title>Draft genome sequence and annotation of the polyextremotolerant black yeast-like fungus Aureobasidium pullulans NRRL 62042.</title>
        <authorList>
            <person name="Dielentheis-Frenken M.R.E."/>
            <person name="Wibberg D."/>
            <person name="Blank L.M."/>
            <person name="Tiso T."/>
        </authorList>
    </citation>
    <scope>NUCLEOTIDE SEQUENCE [LARGE SCALE GENOMIC DNA]</scope>
    <source>
        <strain evidence="1 2">NRRL 62042</strain>
    </source>
</reference>
<evidence type="ECO:0000313" key="2">
    <source>
        <dbReference type="Proteomes" id="UP001341245"/>
    </source>
</evidence>
<dbReference type="EMBL" id="JASGXD010000008">
    <property type="protein sequence ID" value="KAK6004201.1"/>
    <property type="molecule type" value="Genomic_DNA"/>
</dbReference>
<dbReference type="Proteomes" id="UP001341245">
    <property type="component" value="Unassembled WGS sequence"/>
</dbReference>
<sequence length="237" mass="26214">MKDIRAAVDEKVQWRHSELLLLNKTKCLATLEALETMFVNSIAGLQFVGHRLMIQHDNMTNGGSVDPQKQNHPPSVLLAANHARRLTKQNYTSRFNMTKDQTRLLDTFDCASCMLEASSEFLGLQTRCRELIALVQAESDLQASLQSRRGPTKGVLDEARKMLGIAYERVLWAVALIAGNTIGSSILVSNTGCLGRPSITAPVALDAEVEWTACLNNSDDDQLCVDEHEDNGLLEVY</sequence>
<accession>A0ABR0TID1</accession>
<evidence type="ECO:0008006" key="3">
    <source>
        <dbReference type="Google" id="ProtNLM"/>
    </source>
</evidence>
<proteinExistence type="predicted"/>